<evidence type="ECO:0000313" key="4">
    <source>
        <dbReference type="Proteomes" id="UP000054526"/>
    </source>
</evidence>
<evidence type="ECO:0008006" key="5">
    <source>
        <dbReference type="Google" id="ProtNLM"/>
    </source>
</evidence>
<dbReference type="EMBL" id="JXAL01000006">
    <property type="protein sequence ID" value="KIL36675.1"/>
    <property type="molecule type" value="Genomic_DNA"/>
</dbReference>
<dbReference type="Pfam" id="PF00269">
    <property type="entry name" value="SASP"/>
    <property type="match status" value="1"/>
</dbReference>
<dbReference type="InterPro" id="IPR038300">
    <property type="entry name" value="SASP_sf_alpha/beta"/>
</dbReference>
<name>A0ABR5A6G9_9BACL</name>
<reference evidence="3 4" key="1">
    <citation type="submission" date="2014-12" db="EMBL/GenBank/DDBJ databases">
        <title>Draft genome sequence of Cohnella kolymensis strain B-2846.</title>
        <authorList>
            <person name="Karlyshev A.V."/>
            <person name="Kudryashova E.B."/>
        </authorList>
    </citation>
    <scope>NUCLEOTIDE SEQUENCE [LARGE SCALE GENOMIC DNA]</scope>
    <source>
        <strain evidence="3 4">VKM B-2846</strain>
    </source>
</reference>
<comment type="caution">
    <text evidence="3">The sequence shown here is derived from an EMBL/GenBank/DDBJ whole genome shotgun (WGS) entry which is preliminary data.</text>
</comment>
<protein>
    <recommendedName>
        <fullName evidence="5">Spore protein</fullName>
    </recommendedName>
</protein>
<evidence type="ECO:0000313" key="3">
    <source>
        <dbReference type="EMBL" id="KIL36675.1"/>
    </source>
</evidence>
<dbReference type="Gene3D" id="6.10.10.80">
    <property type="entry name" value="Small, acid-soluble spore protein, alpha/beta type-like"/>
    <property type="match status" value="1"/>
</dbReference>
<dbReference type="PROSITE" id="PS00304">
    <property type="entry name" value="SASP_1"/>
    <property type="match status" value="1"/>
</dbReference>
<dbReference type="InterPro" id="IPR001448">
    <property type="entry name" value="SASP_alpha/beta-type"/>
</dbReference>
<dbReference type="Proteomes" id="UP000054526">
    <property type="component" value="Unassembled WGS sequence"/>
</dbReference>
<keyword evidence="4" id="KW-1185">Reference proteome</keyword>
<comment type="similarity">
    <text evidence="1">Belongs to the alpha/beta-type SASP family.</text>
</comment>
<proteinExistence type="inferred from homology"/>
<evidence type="ECO:0000256" key="2">
    <source>
        <dbReference type="ARBA" id="ARBA00023125"/>
    </source>
</evidence>
<keyword evidence="2" id="KW-0238">DNA-binding</keyword>
<evidence type="ECO:0000256" key="1">
    <source>
        <dbReference type="ARBA" id="ARBA00005442"/>
    </source>
</evidence>
<dbReference type="RefSeq" id="WP_041061246.1">
    <property type="nucleotide sequence ID" value="NZ_JXAL01000006.1"/>
</dbReference>
<gene>
    <name evidence="3" type="ORF">SD71_06645</name>
</gene>
<accession>A0ABR5A6G9</accession>
<organism evidence="3 4">
    <name type="scientific">Cohnella kolymensis</name>
    <dbReference type="NCBI Taxonomy" id="1590652"/>
    <lineage>
        <taxon>Bacteria</taxon>
        <taxon>Bacillati</taxon>
        <taxon>Bacillota</taxon>
        <taxon>Bacilli</taxon>
        <taxon>Bacillales</taxon>
        <taxon>Paenibacillaceae</taxon>
        <taxon>Cohnella</taxon>
    </lineage>
</organism>
<sequence>MPRRRRQLVPEARPMLDLMKYEIAAELGMPIAQAGFDAEFAGELGGSGGSGRSGPYMGFLTARETGALGGGIVKRLLVQAEAETAQVLR</sequence>
<dbReference type="InterPro" id="IPR018126">
    <property type="entry name" value="SASP_alpha/beta-type_CS"/>
</dbReference>